<dbReference type="NCBIfam" id="NF002073">
    <property type="entry name" value="PRK00913.1-2"/>
    <property type="match status" value="1"/>
</dbReference>
<feature type="domain" description="Cytosol aminopeptidase" evidence="7">
    <location>
        <begin position="338"/>
        <end position="345"/>
    </location>
</feature>
<evidence type="ECO:0000256" key="4">
    <source>
        <dbReference type="ARBA" id="ARBA00022438"/>
    </source>
</evidence>
<evidence type="ECO:0000313" key="8">
    <source>
        <dbReference type="EMBL" id="CAB4907209.1"/>
    </source>
</evidence>
<dbReference type="HAMAP" id="MF_00181">
    <property type="entry name" value="Cytosol_peptidase_M17"/>
    <property type="match status" value="1"/>
</dbReference>
<keyword evidence="5" id="KW-0645">Protease</keyword>
<dbReference type="PANTHER" id="PTHR11963:SF23">
    <property type="entry name" value="CYTOSOL AMINOPEPTIDASE"/>
    <property type="match status" value="1"/>
</dbReference>
<dbReference type="EC" id="3.4.11.1" evidence="3"/>
<dbReference type="Pfam" id="PF02789">
    <property type="entry name" value="Peptidase_M17_N"/>
    <property type="match status" value="1"/>
</dbReference>
<evidence type="ECO:0000256" key="3">
    <source>
        <dbReference type="ARBA" id="ARBA00012565"/>
    </source>
</evidence>
<evidence type="ECO:0000256" key="2">
    <source>
        <dbReference type="ARBA" id="ARBA00009528"/>
    </source>
</evidence>
<dbReference type="Gene3D" id="3.40.630.10">
    <property type="entry name" value="Zn peptidases"/>
    <property type="match status" value="1"/>
</dbReference>
<comment type="catalytic activity">
    <reaction evidence="1">
        <text>Release of an N-terminal amino acid, Xaa-|-Yaa-, in which Xaa is preferably Leu, but may be other amino acids including Pro although not Arg or Lys, and Yaa may be Pro. Amino acid amides and methyl esters are also readily hydrolyzed, but rates on arylamides are exceedingly low.</text>
        <dbReference type="EC" id="3.4.11.1"/>
    </reaction>
</comment>
<evidence type="ECO:0000259" key="7">
    <source>
        <dbReference type="PROSITE" id="PS00631"/>
    </source>
</evidence>
<dbReference type="CDD" id="cd00433">
    <property type="entry name" value="Peptidase_M17"/>
    <property type="match status" value="1"/>
</dbReference>
<proteinExistence type="inferred from homology"/>
<dbReference type="GO" id="GO:0070006">
    <property type="term" value="F:metalloaminopeptidase activity"/>
    <property type="evidence" value="ECO:0007669"/>
    <property type="project" value="InterPro"/>
</dbReference>
<dbReference type="GO" id="GO:0006508">
    <property type="term" value="P:proteolysis"/>
    <property type="evidence" value="ECO:0007669"/>
    <property type="project" value="UniProtKB-KW"/>
</dbReference>
<dbReference type="InterPro" id="IPR008283">
    <property type="entry name" value="Peptidase_M17_N"/>
</dbReference>
<comment type="similarity">
    <text evidence="2">Belongs to the peptidase M17 family.</text>
</comment>
<accession>A0A6J7GUW1</accession>
<dbReference type="PRINTS" id="PR00481">
    <property type="entry name" value="LAMNOPPTDASE"/>
</dbReference>
<organism evidence="8">
    <name type="scientific">freshwater metagenome</name>
    <dbReference type="NCBI Taxonomy" id="449393"/>
    <lineage>
        <taxon>unclassified sequences</taxon>
        <taxon>metagenomes</taxon>
        <taxon>ecological metagenomes</taxon>
    </lineage>
</organism>
<dbReference type="GO" id="GO:0005737">
    <property type="term" value="C:cytoplasm"/>
    <property type="evidence" value="ECO:0007669"/>
    <property type="project" value="InterPro"/>
</dbReference>
<dbReference type="AlphaFoldDB" id="A0A6J7GUW1"/>
<dbReference type="PROSITE" id="PS00631">
    <property type="entry name" value="CYTOSOL_AP"/>
    <property type="match status" value="1"/>
</dbReference>
<dbReference type="SUPFAM" id="SSF53187">
    <property type="entry name" value="Zn-dependent exopeptidases"/>
    <property type="match status" value="1"/>
</dbReference>
<sequence>MTTLSATATVSTDVLVVAVTPANGRRKGVTVRPDTGLAAAGRRKLEESLGALGATGTTGEITRVPGSGIAKATMVVAVGLGTSPDTETLRRTAGAVARALAGTSRATFAFGSNDVDDLEAIALGGLLGAYTFTSFKGAGTPAPTAALKAISLLTSDPKSQQVRTALSRAGVLADAVKATRDLVNTPPSALSPAALADTAKKRASLHGVKARVWNEKQLRSEGFGGITAVGQGSANPPRLVRLEYRPTGAKKSLALVGKGITFDTGGISLKPPQAMETMKCDMAGAASVLESIVAIARLGLKVNVTGWMACAENMPSGQAQRPSDVITIYGGRTVEVLNTDAEGRLVLADALVAAVADKPDLIVDVATLTGAQGIALGNRTAGVMGNDDAARDAVVASAKAAGESMWPMPLPEELRPSLDSQVADLANIGERMGGMMTGAVFLREFVPATISWAHLDIAGPAFNSGSPHGHTPKGGTGMSVRTLVRVAEDLAEGRFA</sequence>
<dbReference type="EMBL" id="CAFBMR010000012">
    <property type="protein sequence ID" value="CAB4907209.1"/>
    <property type="molecule type" value="Genomic_DNA"/>
</dbReference>
<dbReference type="SUPFAM" id="SSF52949">
    <property type="entry name" value="Macro domain-like"/>
    <property type="match status" value="1"/>
</dbReference>
<evidence type="ECO:0000256" key="1">
    <source>
        <dbReference type="ARBA" id="ARBA00000135"/>
    </source>
</evidence>
<dbReference type="InterPro" id="IPR011356">
    <property type="entry name" value="Leucine_aapep/pepB"/>
</dbReference>
<reference evidence="8" key="1">
    <citation type="submission" date="2020-05" db="EMBL/GenBank/DDBJ databases">
        <authorList>
            <person name="Chiriac C."/>
            <person name="Salcher M."/>
            <person name="Ghai R."/>
            <person name="Kavagutti S V."/>
        </authorList>
    </citation>
    <scope>NUCLEOTIDE SEQUENCE</scope>
</reference>
<dbReference type="InterPro" id="IPR000819">
    <property type="entry name" value="Peptidase_M17_C"/>
</dbReference>
<dbReference type="PANTHER" id="PTHR11963">
    <property type="entry name" value="LEUCINE AMINOPEPTIDASE-RELATED"/>
    <property type="match status" value="1"/>
</dbReference>
<evidence type="ECO:0000256" key="6">
    <source>
        <dbReference type="ARBA" id="ARBA00022801"/>
    </source>
</evidence>
<gene>
    <name evidence="8" type="ORF">UFOPK3610_00519</name>
</gene>
<dbReference type="GO" id="GO:0030145">
    <property type="term" value="F:manganese ion binding"/>
    <property type="evidence" value="ECO:0007669"/>
    <property type="project" value="InterPro"/>
</dbReference>
<protein>
    <recommendedName>
        <fullName evidence="3">leucyl aminopeptidase</fullName>
        <ecNumber evidence="3">3.4.11.1</ecNumber>
    </recommendedName>
</protein>
<keyword evidence="6" id="KW-0378">Hydrolase</keyword>
<dbReference type="InterPro" id="IPR023042">
    <property type="entry name" value="Peptidase_M17_leu_NH2_pept"/>
</dbReference>
<evidence type="ECO:0000256" key="5">
    <source>
        <dbReference type="ARBA" id="ARBA00022670"/>
    </source>
</evidence>
<dbReference type="InterPro" id="IPR043472">
    <property type="entry name" value="Macro_dom-like"/>
</dbReference>
<dbReference type="Gene3D" id="3.40.220.10">
    <property type="entry name" value="Leucine Aminopeptidase, subunit E, domain 1"/>
    <property type="match status" value="1"/>
</dbReference>
<name>A0A6J7GUW1_9ZZZZ</name>
<keyword evidence="4" id="KW-0031">Aminopeptidase</keyword>
<dbReference type="Pfam" id="PF00883">
    <property type="entry name" value="Peptidase_M17"/>
    <property type="match status" value="1"/>
</dbReference>